<dbReference type="EMBL" id="LT670849">
    <property type="protein sequence ID" value="SHN81332.1"/>
    <property type="molecule type" value="Genomic_DNA"/>
</dbReference>
<accession>A0A1M7UE90</accession>
<gene>
    <name evidence="1" type="ORF">SAMN05444170_4690</name>
</gene>
<dbReference type="RefSeq" id="WP_156898664.1">
    <property type="nucleotide sequence ID" value="NZ_LT670849.1"/>
</dbReference>
<dbReference type="Proteomes" id="UP000184096">
    <property type="component" value="Chromosome I"/>
</dbReference>
<evidence type="ECO:0000313" key="2">
    <source>
        <dbReference type="Proteomes" id="UP000184096"/>
    </source>
</evidence>
<proteinExistence type="predicted"/>
<sequence length="46" mass="5017">MPRPKTILLPTLLATVFTGIAIWLVAGPPKISARPFNAHPFFVSTK</sequence>
<name>A0A1M7UE90_9BRAD</name>
<organism evidence="1 2">
    <name type="scientific">Bradyrhizobium erythrophlei</name>
    <dbReference type="NCBI Taxonomy" id="1437360"/>
    <lineage>
        <taxon>Bacteria</taxon>
        <taxon>Pseudomonadati</taxon>
        <taxon>Pseudomonadota</taxon>
        <taxon>Alphaproteobacteria</taxon>
        <taxon>Hyphomicrobiales</taxon>
        <taxon>Nitrobacteraceae</taxon>
        <taxon>Bradyrhizobium</taxon>
    </lineage>
</organism>
<dbReference type="AlphaFoldDB" id="A0A1M7UE90"/>
<reference evidence="2" key="1">
    <citation type="submission" date="2016-11" db="EMBL/GenBank/DDBJ databases">
        <authorList>
            <person name="Varghese N."/>
            <person name="Submissions S."/>
        </authorList>
    </citation>
    <scope>NUCLEOTIDE SEQUENCE [LARGE SCALE GENOMIC DNA]</scope>
    <source>
        <strain evidence="2">GAS401</strain>
    </source>
</reference>
<keyword evidence="2" id="KW-1185">Reference proteome</keyword>
<evidence type="ECO:0000313" key="1">
    <source>
        <dbReference type="EMBL" id="SHN81332.1"/>
    </source>
</evidence>
<protein>
    <submittedName>
        <fullName evidence="1">Uncharacterized protein</fullName>
    </submittedName>
</protein>